<evidence type="ECO:0000313" key="2">
    <source>
        <dbReference type="EMBL" id="MVO09205.1"/>
    </source>
</evidence>
<dbReference type="EMBL" id="WQLW01000005">
    <property type="protein sequence ID" value="MVO09205.1"/>
    <property type="molecule type" value="Genomic_DNA"/>
</dbReference>
<dbReference type="Proteomes" id="UP000431264">
    <property type="component" value="Unassembled WGS sequence"/>
</dbReference>
<gene>
    <name evidence="2" type="ORF">GOQ30_08540</name>
</gene>
<reference evidence="3" key="1">
    <citation type="submission" date="2019-05" db="EMBL/GenBank/DDBJ databases">
        <title>Flavobacterium profundi sp. nov., isolated from a deep-sea seamount.</title>
        <authorList>
            <person name="Zhang D.-C."/>
        </authorList>
    </citation>
    <scope>NUCLEOTIDE SEQUENCE [LARGE SCALE GENOMIC DNA]</scope>
    <source>
        <strain evidence="3">TP390</strain>
    </source>
</reference>
<organism evidence="2 3">
    <name type="scientific">Flavobacterium profundi</name>
    <dbReference type="NCBI Taxonomy" id="1774945"/>
    <lineage>
        <taxon>Bacteria</taxon>
        <taxon>Pseudomonadati</taxon>
        <taxon>Bacteroidota</taxon>
        <taxon>Flavobacteriia</taxon>
        <taxon>Flavobacteriales</taxon>
        <taxon>Flavobacteriaceae</taxon>
        <taxon>Flavobacterium</taxon>
    </lineage>
</organism>
<sequence>MDNRLSIVEKVFKENVFNLTVINDFEVKDDFIAGKIELISRTKPNVTFDVKVEAIYPLKNGNSESISFVNVDLKQYAHINFDGSVCFHSLSSSDLEYKLDNDIKALLEWFHKYYELEIDDKHFEYLFYSKLNKKNIFLFCDSDFTPNKEDFGFFYYTKGYSTEKNNYLIQGLKSQNDNSKISFLWANYYSTFKNSFKGIYYILDKAPVYHRNFSFNKWTDFETVFNSNFLKFLNDSKKKLEKKDLIEGKFFVLLLGYPIYDGKINYETILVDYYNLPVYKGDLIDNDVIWSKTVDSSYDIFFGRGKLHNSLTESKILVLGVGAIGSNLAESLVRGGCKNVDLFDNDVKEIGNICRAKYNFFSGENYKVDELALLLTSISPFVEINKFNNAVIPLNTDELRKIYLDFFDKYNYIFNCTASNDVNIIIDGLPIKSQLISLSISNNANDLVCVIGKGNVYATNSKIYNEINQDLSDLFNPQGCWSPTFKASFHNINVLLNFALSNIDYKLKKGLALKTFMLEVNENENYTIKLKD</sequence>
<dbReference type="RefSeq" id="WP_140997587.1">
    <property type="nucleotide sequence ID" value="NZ_VDCZ01000005.1"/>
</dbReference>
<protein>
    <recommendedName>
        <fullName evidence="1">THIF-type NAD/FAD binding fold domain-containing protein</fullName>
    </recommendedName>
</protein>
<evidence type="ECO:0000313" key="3">
    <source>
        <dbReference type="Proteomes" id="UP000431264"/>
    </source>
</evidence>
<keyword evidence="3" id="KW-1185">Reference proteome</keyword>
<feature type="domain" description="THIF-type NAD/FAD binding fold" evidence="1">
    <location>
        <begin position="309"/>
        <end position="429"/>
    </location>
</feature>
<proteinExistence type="predicted"/>
<dbReference type="AlphaFoldDB" id="A0A6I4IHL3"/>
<accession>A0A6I4IHL3</accession>
<dbReference type="Gene3D" id="3.40.50.720">
    <property type="entry name" value="NAD(P)-binding Rossmann-like Domain"/>
    <property type="match status" value="1"/>
</dbReference>
<name>A0A6I4IHL3_9FLAO</name>
<dbReference type="OrthoDB" id="1289964at2"/>
<comment type="caution">
    <text evidence="2">The sequence shown here is derived from an EMBL/GenBank/DDBJ whole genome shotgun (WGS) entry which is preliminary data.</text>
</comment>
<dbReference type="SUPFAM" id="SSF69572">
    <property type="entry name" value="Activating enzymes of the ubiquitin-like proteins"/>
    <property type="match status" value="1"/>
</dbReference>
<dbReference type="InterPro" id="IPR000594">
    <property type="entry name" value="ThiF_NAD_FAD-bd"/>
</dbReference>
<evidence type="ECO:0000259" key="1">
    <source>
        <dbReference type="Pfam" id="PF00899"/>
    </source>
</evidence>
<dbReference type="InterPro" id="IPR035985">
    <property type="entry name" value="Ubiquitin-activating_enz"/>
</dbReference>
<dbReference type="GO" id="GO:0008641">
    <property type="term" value="F:ubiquitin-like modifier activating enzyme activity"/>
    <property type="evidence" value="ECO:0007669"/>
    <property type="project" value="InterPro"/>
</dbReference>
<dbReference type="Pfam" id="PF00899">
    <property type="entry name" value="ThiF"/>
    <property type="match status" value="1"/>
</dbReference>